<name>A0A9Q8LHS0_PASFU</name>
<gene>
    <name evidence="3" type="ORF">CLAFUR5_06505</name>
</gene>
<dbReference type="AlphaFoldDB" id="A0A9Q8LHS0"/>
<sequence length="113" mass="13032">MSPILFLLFMADLPAKLNSRNTSASGFVDDTNILAWSDSTEENCRILQKKHKECEEWARKHGARFALEKYQLIHFSRARNRHNMQAPITIQGHTTEPLSELRVLGIWLDPKLS</sequence>
<proteinExistence type="predicted"/>
<dbReference type="OrthoDB" id="3929278at2759"/>
<feature type="signal peptide" evidence="1">
    <location>
        <begin position="1"/>
        <end position="19"/>
    </location>
</feature>
<evidence type="ECO:0000313" key="3">
    <source>
        <dbReference type="EMBL" id="UJO17394.1"/>
    </source>
</evidence>
<protein>
    <recommendedName>
        <fullName evidence="2">Reverse transcriptase domain-containing protein</fullName>
    </recommendedName>
</protein>
<dbReference type="Proteomes" id="UP000756132">
    <property type="component" value="Chromosome 5"/>
</dbReference>
<dbReference type="PANTHER" id="PTHR33481">
    <property type="entry name" value="REVERSE TRANSCRIPTASE"/>
    <property type="match status" value="1"/>
</dbReference>
<dbReference type="Pfam" id="PF00078">
    <property type="entry name" value="RVT_1"/>
    <property type="match status" value="1"/>
</dbReference>
<evidence type="ECO:0000313" key="4">
    <source>
        <dbReference type="Proteomes" id="UP000756132"/>
    </source>
</evidence>
<organism evidence="3 4">
    <name type="scientific">Passalora fulva</name>
    <name type="common">Tomato leaf mold</name>
    <name type="synonym">Cladosporium fulvum</name>
    <dbReference type="NCBI Taxonomy" id="5499"/>
    <lineage>
        <taxon>Eukaryota</taxon>
        <taxon>Fungi</taxon>
        <taxon>Dikarya</taxon>
        <taxon>Ascomycota</taxon>
        <taxon>Pezizomycotina</taxon>
        <taxon>Dothideomycetes</taxon>
        <taxon>Dothideomycetidae</taxon>
        <taxon>Mycosphaerellales</taxon>
        <taxon>Mycosphaerellaceae</taxon>
        <taxon>Fulvia</taxon>
    </lineage>
</organism>
<dbReference type="EMBL" id="CP090167">
    <property type="protein sequence ID" value="UJO17394.1"/>
    <property type="molecule type" value="Genomic_DNA"/>
</dbReference>
<dbReference type="InterPro" id="IPR000477">
    <property type="entry name" value="RT_dom"/>
</dbReference>
<accession>A0A9Q8LHS0</accession>
<reference evidence="3" key="2">
    <citation type="journal article" date="2022" name="Microb. Genom.">
        <title>A chromosome-scale genome assembly of the tomato pathogen Cladosporium fulvum reveals a compartmentalized genome architecture and the presence of a dispensable chromosome.</title>
        <authorList>
            <person name="Zaccaron A.Z."/>
            <person name="Chen L.H."/>
            <person name="Samaras A."/>
            <person name="Stergiopoulos I."/>
        </authorList>
    </citation>
    <scope>NUCLEOTIDE SEQUENCE</scope>
    <source>
        <strain evidence="3">Race5_Kim</strain>
    </source>
</reference>
<keyword evidence="1" id="KW-0732">Signal</keyword>
<dbReference type="PANTHER" id="PTHR33481:SF1">
    <property type="entry name" value="ENDONUCLEASE_EXONUCLEASE_PHOSPHATASE DOMAIN-CONTAINING PROTEIN-RELATED"/>
    <property type="match status" value="1"/>
</dbReference>
<keyword evidence="4" id="KW-1185">Reference proteome</keyword>
<reference evidence="3" key="1">
    <citation type="submission" date="2021-12" db="EMBL/GenBank/DDBJ databases">
        <authorList>
            <person name="Zaccaron A."/>
            <person name="Stergiopoulos I."/>
        </authorList>
    </citation>
    <scope>NUCLEOTIDE SEQUENCE</scope>
    <source>
        <strain evidence="3">Race5_Kim</strain>
    </source>
</reference>
<evidence type="ECO:0000259" key="2">
    <source>
        <dbReference type="PROSITE" id="PS50878"/>
    </source>
</evidence>
<dbReference type="PROSITE" id="PS50878">
    <property type="entry name" value="RT_POL"/>
    <property type="match status" value="1"/>
</dbReference>
<feature type="domain" description="Reverse transcriptase" evidence="2">
    <location>
        <begin position="1"/>
        <end position="95"/>
    </location>
</feature>
<evidence type="ECO:0000256" key="1">
    <source>
        <dbReference type="SAM" id="SignalP"/>
    </source>
</evidence>
<feature type="chain" id="PRO_5040379576" description="Reverse transcriptase domain-containing protein" evidence="1">
    <location>
        <begin position="20"/>
        <end position="113"/>
    </location>
</feature>